<comment type="similarity">
    <text evidence="1">Belongs to the GILT family.</text>
</comment>
<evidence type="ECO:0000256" key="2">
    <source>
        <dbReference type="ARBA" id="ARBA00023180"/>
    </source>
</evidence>
<sequence length="792" mass="85714">MTSLRVGVALVCLCLCLSVYAASPMETDALNELYRVTNGRHWDIQDGWDTTADACTWFGVECNAMLNVTGIALGNNSLKGSLYGVPFQTQLPSLTSIDISSNDVDGPMPPLPTSIYALSIKYNRGITALPTNLCDMTQLAFAHMDFCGIEGSLPSCVGTEMTSLQVLGLTDNNLSGELPSGLATNAALETLQLGGNQFSGEIPPFGAESLSLSVLDLSSNSLSGSIPSSLDDCPNLIEADVQGNALSGTLSPSFSHGLVVADARDNTLGGTLTCDMLDNSLQYLLLSGNSLSGHLPSDECLEGVTIPVVDVSNNPFLCPVSRLAEEKLNAECTYLFTPAEITVYIDDPALTFPVHTGMGLRYPIEEGLTCRFLDTGLETRAILTPNEMDYEFPTLTCPTSSANGIAPVGEELEILYQGTRVSTGTVQVTLLDPYGIPYEMPGAKAAEGERDPVALEVYGMSKCPDYSSIVLEVMTPLREALGDDIVQFTVGFIADSGPAYASGFWSLHGQTEAIGDEATLCAQDILGVDAYLPLAECLYEDIEAVPSNLHQCLQDLYPDQTEDVLACTYGQDSRDMMTDSYTRANTLRANWSPTAYIDGDRYCLWHSDPCPAQDWTDFAAQVGIIYTLSLSVSVSVSVPPQVCEAYGEPVPIQCLPFLRVPEALALPAPPTSLVPDVPMVLRLCDFWLRFYSRRNKDLRTLRSSLRVRVRDFRYVAETVISILGPVPVRYGPSLCSEEEQEMARNGTKELDALYAKGNTLSGKYDGVTSIAEKDRKSHGWVLPLEYVYPDTE</sequence>
<accession>A0A9K3CWL3</accession>
<dbReference type="InterPro" id="IPR032675">
    <property type="entry name" value="LRR_dom_sf"/>
</dbReference>
<name>A0A9K3CWL3_9EUKA</name>
<dbReference type="Gene3D" id="3.80.10.10">
    <property type="entry name" value="Ribonuclease Inhibitor"/>
    <property type="match status" value="1"/>
</dbReference>
<dbReference type="Proteomes" id="UP000265618">
    <property type="component" value="Unassembled WGS sequence"/>
</dbReference>
<organism evidence="4 5">
    <name type="scientific">Kipferlia bialata</name>
    <dbReference type="NCBI Taxonomy" id="797122"/>
    <lineage>
        <taxon>Eukaryota</taxon>
        <taxon>Metamonada</taxon>
        <taxon>Carpediemonas-like organisms</taxon>
        <taxon>Kipferlia</taxon>
    </lineage>
</organism>
<dbReference type="InterPro" id="IPR001611">
    <property type="entry name" value="Leu-rich_rpt"/>
</dbReference>
<evidence type="ECO:0000256" key="1">
    <source>
        <dbReference type="ARBA" id="ARBA00005679"/>
    </source>
</evidence>
<dbReference type="EMBL" id="BDIP01001133">
    <property type="protein sequence ID" value="GIQ83663.1"/>
    <property type="molecule type" value="Genomic_DNA"/>
</dbReference>
<dbReference type="InterPro" id="IPR004911">
    <property type="entry name" value="Interferon-induced_GILT"/>
</dbReference>
<evidence type="ECO:0000256" key="3">
    <source>
        <dbReference type="SAM" id="SignalP"/>
    </source>
</evidence>
<feature type="signal peptide" evidence="3">
    <location>
        <begin position="1"/>
        <end position="21"/>
    </location>
</feature>
<keyword evidence="2" id="KW-0325">Glycoprotein</keyword>
<gene>
    <name evidence="4" type="ORF">KIPB_005017</name>
</gene>
<dbReference type="Pfam" id="PF03227">
    <property type="entry name" value="GILT"/>
    <property type="match status" value="1"/>
</dbReference>
<dbReference type="GO" id="GO:0016671">
    <property type="term" value="F:oxidoreductase activity, acting on a sulfur group of donors, disulfide as acceptor"/>
    <property type="evidence" value="ECO:0007669"/>
    <property type="project" value="InterPro"/>
</dbReference>
<dbReference type="PANTHER" id="PTHR48064">
    <property type="entry name" value="OS01G0750400 PROTEIN"/>
    <property type="match status" value="1"/>
</dbReference>
<dbReference type="PANTHER" id="PTHR48064:SF1">
    <property type="entry name" value="RECEPTOR-LIKE PROTEIN 51-RELATED"/>
    <property type="match status" value="1"/>
</dbReference>
<evidence type="ECO:0000313" key="5">
    <source>
        <dbReference type="Proteomes" id="UP000265618"/>
    </source>
</evidence>
<proteinExistence type="inferred from homology"/>
<keyword evidence="5" id="KW-1185">Reference proteome</keyword>
<dbReference type="OrthoDB" id="676979at2759"/>
<evidence type="ECO:0000313" key="4">
    <source>
        <dbReference type="EMBL" id="GIQ83663.1"/>
    </source>
</evidence>
<dbReference type="Pfam" id="PF00560">
    <property type="entry name" value="LRR_1"/>
    <property type="match status" value="3"/>
</dbReference>
<protein>
    <submittedName>
        <fullName evidence="4">Gamma interferon inducible lysosomal thiol reductase GILT</fullName>
    </submittedName>
</protein>
<dbReference type="InterPro" id="IPR053038">
    <property type="entry name" value="RLP_Defense"/>
</dbReference>
<comment type="caution">
    <text evidence="4">The sequence shown here is derived from an EMBL/GenBank/DDBJ whole genome shotgun (WGS) entry which is preliminary data.</text>
</comment>
<reference evidence="4 5" key="1">
    <citation type="journal article" date="2018" name="PLoS ONE">
        <title>The draft genome of Kipferlia bialata reveals reductive genome evolution in fornicate parasites.</title>
        <authorList>
            <person name="Tanifuji G."/>
            <person name="Takabayashi S."/>
            <person name="Kume K."/>
            <person name="Takagi M."/>
            <person name="Nakayama T."/>
            <person name="Kamikawa R."/>
            <person name="Inagaki Y."/>
            <person name="Hashimoto T."/>
        </authorList>
    </citation>
    <scope>NUCLEOTIDE SEQUENCE [LARGE SCALE GENOMIC DNA]</scope>
    <source>
        <strain evidence="4">NY0173</strain>
    </source>
</reference>
<feature type="chain" id="PRO_5039930205" evidence="3">
    <location>
        <begin position="22"/>
        <end position="792"/>
    </location>
</feature>
<dbReference type="SUPFAM" id="SSF52058">
    <property type="entry name" value="L domain-like"/>
    <property type="match status" value="1"/>
</dbReference>
<keyword evidence="3" id="KW-0732">Signal</keyword>
<dbReference type="AlphaFoldDB" id="A0A9K3CWL3"/>